<protein>
    <submittedName>
        <fullName evidence="2">Sulfurtransferase</fullName>
    </submittedName>
</protein>
<evidence type="ECO:0000313" key="3">
    <source>
        <dbReference type="Proteomes" id="UP000483078"/>
    </source>
</evidence>
<organism evidence="2 3">
    <name type="scientific">Sediminimonas qiaohouensis</name>
    <dbReference type="NCBI Taxonomy" id="552061"/>
    <lineage>
        <taxon>Bacteria</taxon>
        <taxon>Pseudomonadati</taxon>
        <taxon>Pseudomonadota</taxon>
        <taxon>Alphaproteobacteria</taxon>
        <taxon>Rhodobacterales</taxon>
        <taxon>Roseobacteraceae</taxon>
        <taxon>Sediminimonas</taxon>
    </lineage>
</organism>
<dbReference type="SUPFAM" id="SSF52821">
    <property type="entry name" value="Rhodanese/Cell cycle control phosphatase"/>
    <property type="match status" value="1"/>
</dbReference>
<dbReference type="InterPro" id="IPR001763">
    <property type="entry name" value="Rhodanese-like_dom"/>
</dbReference>
<accession>A0A7C9L7J2</accession>
<dbReference type="InterPro" id="IPR050229">
    <property type="entry name" value="GlpE_sulfurtransferase"/>
</dbReference>
<dbReference type="RefSeq" id="WP_273248922.1">
    <property type="nucleotide sequence ID" value="NZ_VENJ01000006.1"/>
</dbReference>
<name>A0A7C9L7J2_9RHOB</name>
<feature type="domain" description="Rhodanese" evidence="1">
    <location>
        <begin position="22"/>
        <end position="118"/>
    </location>
</feature>
<dbReference type="Pfam" id="PF00581">
    <property type="entry name" value="Rhodanese"/>
    <property type="match status" value="1"/>
</dbReference>
<evidence type="ECO:0000259" key="1">
    <source>
        <dbReference type="PROSITE" id="PS50206"/>
    </source>
</evidence>
<dbReference type="SMART" id="SM00450">
    <property type="entry name" value="RHOD"/>
    <property type="match status" value="1"/>
</dbReference>
<proteinExistence type="predicted"/>
<keyword evidence="2" id="KW-0808">Transferase</keyword>
<dbReference type="EMBL" id="VENJ01000006">
    <property type="protein sequence ID" value="MTJ04315.1"/>
    <property type="molecule type" value="Genomic_DNA"/>
</dbReference>
<comment type="caution">
    <text evidence="2">The sequence shown here is derived from an EMBL/GenBank/DDBJ whole genome shotgun (WGS) entry which is preliminary data.</text>
</comment>
<dbReference type="PROSITE" id="PS50206">
    <property type="entry name" value="RHODANESE_3"/>
    <property type="match status" value="1"/>
</dbReference>
<evidence type="ECO:0000313" key="2">
    <source>
        <dbReference type="EMBL" id="MTJ04315.1"/>
    </source>
</evidence>
<sequence length="118" mass="12672">MLGFMRAPQPKAQLDDLIEQVAKDEVTLIDIRDAAELAQTGQAKGALHIPMTRLPMVADPRHPDHDARLSQGKPLALYCASGARSGMAARLLRQLGYEDVRNAGGLADWIAAGGPCTR</sequence>
<reference evidence="2 3" key="1">
    <citation type="submission" date="2019-06" db="EMBL/GenBank/DDBJ databases">
        <title>Enrichment of Autotrophic Halophilic Microorganisms from Red Sea Brine Pool Using Microbial Electrosynthesis System.</title>
        <authorList>
            <person name="Alqahtani M.F."/>
            <person name="Bajracharya S."/>
            <person name="Katuri K.P."/>
            <person name="Ali M."/>
            <person name="Saikaly P.E."/>
        </authorList>
    </citation>
    <scope>NUCLEOTIDE SEQUENCE [LARGE SCALE GENOMIC DNA]</scope>
    <source>
        <strain evidence="2">MES6</strain>
    </source>
</reference>
<dbReference type="PANTHER" id="PTHR43031">
    <property type="entry name" value="FAD-DEPENDENT OXIDOREDUCTASE"/>
    <property type="match status" value="1"/>
</dbReference>
<dbReference type="Proteomes" id="UP000483078">
    <property type="component" value="Unassembled WGS sequence"/>
</dbReference>
<dbReference type="AlphaFoldDB" id="A0A7C9L7J2"/>
<gene>
    <name evidence="2" type="ORF">FH759_06430</name>
</gene>
<dbReference type="Gene3D" id="3.40.250.10">
    <property type="entry name" value="Rhodanese-like domain"/>
    <property type="match status" value="1"/>
</dbReference>
<dbReference type="PANTHER" id="PTHR43031:SF1">
    <property type="entry name" value="PYRIDINE NUCLEOTIDE-DISULPHIDE OXIDOREDUCTASE"/>
    <property type="match status" value="1"/>
</dbReference>
<dbReference type="InterPro" id="IPR036873">
    <property type="entry name" value="Rhodanese-like_dom_sf"/>
</dbReference>
<dbReference type="GO" id="GO:0016740">
    <property type="term" value="F:transferase activity"/>
    <property type="evidence" value="ECO:0007669"/>
    <property type="project" value="UniProtKB-KW"/>
</dbReference>